<evidence type="ECO:0000313" key="1">
    <source>
        <dbReference type="EMBL" id="EFH82579.1"/>
    </source>
</evidence>
<protein>
    <recommendedName>
        <fullName evidence="3">DNA polymerase beta domain protein region</fullName>
    </recommendedName>
</protein>
<evidence type="ECO:0008006" key="3">
    <source>
        <dbReference type="Google" id="ProtNLM"/>
    </source>
</evidence>
<dbReference type="AlphaFoldDB" id="D6U189"/>
<comment type="caution">
    <text evidence="1">The sequence shown here is derived from an EMBL/GenBank/DDBJ whole genome shotgun (WGS) entry which is preliminary data.</text>
</comment>
<dbReference type="InParanoid" id="D6U189"/>
<dbReference type="Proteomes" id="UP000004508">
    <property type="component" value="Unassembled WGS sequence"/>
</dbReference>
<gene>
    <name evidence="1" type="ORF">Krac_3406</name>
</gene>
<sequence length="181" mass="20292">MHERGMNVPRGNARTDVSHIAHKVIAEYRRIGGFAFGYGQGSVFVGFSQDSDLDINLVWERACPPQRSERPVVLLCDSGHEPVQFDEASLALDKLWVDGRQVDVVHHSRKTFDNWLEHIHRGDGWQESVWPLPLFAVSGFFYGVLLDDAHGDGALAHAALALFPDALIHKTHEALARNFPF</sequence>
<evidence type="ECO:0000313" key="2">
    <source>
        <dbReference type="Proteomes" id="UP000004508"/>
    </source>
</evidence>
<proteinExistence type="predicted"/>
<accession>D6U189</accession>
<keyword evidence="2" id="KW-1185">Reference proteome</keyword>
<organism evidence="1 2">
    <name type="scientific">Ktedonobacter racemifer DSM 44963</name>
    <dbReference type="NCBI Taxonomy" id="485913"/>
    <lineage>
        <taxon>Bacteria</taxon>
        <taxon>Bacillati</taxon>
        <taxon>Chloroflexota</taxon>
        <taxon>Ktedonobacteria</taxon>
        <taxon>Ktedonobacterales</taxon>
        <taxon>Ktedonobacteraceae</taxon>
        <taxon>Ktedonobacter</taxon>
    </lineage>
</organism>
<dbReference type="eggNOG" id="ENOG5032X61">
    <property type="taxonomic scope" value="Bacteria"/>
</dbReference>
<reference evidence="1 2" key="1">
    <citation type="journal article" date="2011" name="Stand. Genomic Sci.">
        <title>Non-contiguous finished genome sequence and contextual data of the filamentous soil bacterium Ktedonobacter racemifer type strain (SOSP1-21).</title>
        <authorList>
            <person name="Chang Y.J."/>
            <person name="Land M."/>
            <person name="Hauser L."/>
            <person name="Chertkov O."/>
            <person name="Del Rio T.G."/>
            <person name="Nolan M."/>
            <person name="Copeland A."/>
            <person name="Tice H."/>
            <person name="Cheng J.F."/>
            <person name="Lucas S."/>
            <person name="Han C."/>
            <person name="Goodwin L."/>
            <person name="Pitluck S."/>
            <person name="Ivanova N."/>
            <person name="Ovchinikova G."/>
            <person name="Pati A."/>
            <person name="Chen A."/>
            <person name="Palaniappan K."/>
            <person name="Mavromatis K."/>
            <person name="Liolios K."/>
            <person name="Brettin T."/>
            <person name="Fiebig A."/>
            <person name="Rohde M."/>
            <person name="Abt B."/>
            <person name="Goker M."/>
            <person name="Detter J.C."/>
            <person name="Woyke T."/>
            <person name="Bristow J."/>
            <person name="Eisen J.A."/>
            <person name="Markowitz V."/>
            <person name="Hugenholtz P."/>
            <person name="Kyrpides N.C."/>
            <person name="Klenk H.P."/>
            <person name="Lapidus A."/>
        </authorList>
    </citation>
    <scope>NUCLEOTIDE SEQUENCE [LARGE SCALE GENOMIC DNA]</scope>
    <source>
        <strain evidence="2">DSM 44963</strain>
    </source>
</reference>
<dbReference type="EMBL" id="ADVG01000004">
    <property type="protein sequence ID" value="EFH82579.1"/>
    <property type="molecule type" value="Genomic_DNA"/>
</dbReference>
<name>D6U189_KTERA</name>